<keyword evidence="1" id="KW-0472">Membrane</keyword>
<feature type="transmembrane region" description="Helical" evidence="1">
    <location>
        <begin position="113"/>
        <end position="130"/>
    </location>
</feature>
<organism evidence="2 3">
    <name type="scientific">Cardiocondyla obscurior</name>
    <dbReference type="NCBI Taxonomy" id="286306"/>
    <lineage>
        <taxon>Eukaryota</taxon>
        <taxon>Metazoa</taxon>
        <taxon>Ecdysozoa</taxon>
        <taxon>Arthropoda</taxon>
        <taxon>Hexapoda</taxon>
        <taxon>Insecta</taxon>
        <taxon>Pterygota</taxon>
        <taxon>Neoptera</taxon>
        <taxon>Endopterygota</taxon>
        <taxon>Hymenoptera</taxon>
        <taxon>Apocrita</taxon>
        <taxon>Aculeata</taxon>
        <taxon>Formicoidea</taxon>
        <taxon>Formicidae</taxon>
        <taxon>Myrmicinae</taxon>
        <taxon>Cardiocondyla</taxon>
    </lineage>
</organism>
<reference evidence="2 3" key="1">
    <citation type="submission" date="2023-03" db="EMBL/GenBank/DDBJ databases">
        <title>High recombination rates correlate with genetic variation in Cardiocondyla obscurior ants.</title>
        <authorList>
            <person name="Errbii M."/>
        </authorList>
    </citation>
    <scope>NUCLEOTIDE SEQUENCE [LARGE SCALE GENOMIC DNA]</scope>
    <source>
        <strain evidence="2">Alpha-2009</strain>
        <tissue evidence="2">Whole body</tissue>
    </source>
</reference>
<keyword evidence="3" id="KW-1185">Reference proteome</keyword>
<proteinExistence type="predicted"/>
<dbReference type="EMBL" id="JADYXP020000020">
    <property type="protein sequence ID" value="KAL0104391.1"/>
    <property type="molecule type" value="Genomic_DNA"/>
</dbReference>
<gene>
    <name evidence="2" type="ORF">PUN28_017242</name>
</gene>
<dbReference type="Proteomes" id="UP001430953">
    <property type="component" value="Unassembled WGS sequence"/>
</dbReference>
<keyword evidence="1" id="KW-1133">Transmembrane helix</keyword>
<name>A0AAW2EKZ6_9HYME</name>
<evidence type="ECO:0000313" key="2">
    <source>
        <dbReference type="EMBL" id="KAL0104391.1"/>
    </source>
</evidence>
<evidence type="ECO:0000256" key="1">
    <source>
        <dbReference type="SAM" id="Phobius"/>
    </source>
</evidence>
<protein>
    <submittedName>
        <fullName evidence="2">Uncharacterized protein</fullName>
    </submittedName>
</protein>
<accession>A0AAW2EKZ6</accession>
<keyword evidence="1" id="KW-0812">Transmembrane</keyword>
<comment type="caution">
    <text evidence="2">The sequence shown here is derived from an EMBL/GenBank/DDBJ whole genome shotgun (WGS) entry which is preliminary data.</text>
</comment>
<evidence type="ECO:0000313" key="3">
    <source>
        <dbReference type="Proteomes" id="UP001430953"/>
    </source>
</evidence>
<sequence length="135" mass="15749">MGSRFILYRFLKRYRLFLQLVKANSAKAEGNRNRNASVLKADSWLRPNNFHGGSVQHSRDFILRSLLRNSDISARPNNDANIPVQNRSVICRSDRLHYASAASLMQQQIISAIYFYQSIYYIDISILTILKRKRR</sequence>
<dbReference type="AlphaFoldDB" id="A0AAW2EKZ6"/>